<dbReference type="Proteomes" id="UP000266723">
    <property type="component" value="Unassembled WGS sequence"/>
</dbReference>
<organism evidence="1 2">
    <name type="scientific">Brassica cretica</name>
    <name type="common">Mustard</name>
    <dbReference type="NCBI Taxonomy" id="69181"/>
    <lineage>
        <taxon>Eukaryota</taxon>
        <taxon>Viridiplantae</taxon>
        <taxon>Streptophyta</taxon>
        <taxon>Embryophyta</taxon>
        <taxon>Tracheophyta</taxon>
        <taxon>Spermatophyta</taxon>
        <taxon>Magnoliopsida</taxon>
        <taxon>eudicotyledons</taxon>
        <taxon>Gunneridae</taxon>
        <taxon>Pentapetalae</taxon>
        <taxon>rosids</taxon>
        <taxon>malvids</taxon>
        <taxon>Brassicales</taxon>
        <taxon>Brassicaceae</taxon>
        <taxon>Brassiceae</taxon>
        <taxon>Brassica</taxon>
    </lineage>
</organism>
<evidence type="ECO:0000313" key="2">
    <source>
        <dbReference type="Proteomes" id="UP000266723"/>
    </source>
</evidence>
<dbReference type="EMBL" id="QGKV02001556">
    <property type="protein sequence ID" value="KAF3516834.1"/>
    <property type="molecule type" value="Genomic_DNA"/>
</dbReference>
<protein>
    <submittedName>
        <fullName evidence="1">Uncharacterized protein</fullName>
    </submittedName>
</protein>
<sequence>MSFDIECPGKAYVLSNVNHIVLGDHYWVFANRKPDLQGERMNLGRELRHGRELSSSYRVSSWLIGNSSWL</sequence>
<keyword evidence="2" id="KW-1185">Reference proteome</keyword>
<evidence type="ECO:0000313" key="1">
    <source>
        <dbReference type="EMBL" id="KAF3516834.1"/>
    </source>
</evidence>
<reference evidence="1 2" key="1">
    <citation type="journal article" date="2020" name="BMC Genomics">
        <title>Intraspecific diversification of the crop wild relative Brassica cretica Lam. using demographic model selection.</title>
        <authorList>
            <person name="Kioukis A."/>
            <person name="Michalopoulou V.A."/>
            <person name="Briers L."/>
            <person name="Pirintsos S."/>
            <person name="Studholme D.J."/>
            <person name="Pavlidis P."/>
            <person name="Sarris P.F."/>
        </authorList>
    </citation>
    <scope>NUCLEOTIDE SEQUENCE [LARGE SCALE GENOMIC DNA]</scope>
    <source>
        <strain evidence="2">cv. PFS-1207/04</strain>
    </source>
</reference>
<accession>A0ABQ7AS97</accession>
<name>A0ABQ7AS97_BRACR</name>
<gene>
    <name evidence="1" type="ORF">DY000_02059332</name>
</gene>
<comment type="caution">
    <text evidence="1">The sequence shown here is derived from an EMBL/GenBank/DDBJ whole genome shotgun (WGS) entry which is preliminary data.</text>
</comment>
<proteinExistence type="predicted"/>